<evidence type="ECO:0000313" key="3">
    <source>
        <dbReference type="Proteomes" id="UP000531581"/>
    </source>
</evidence>
<gene>
    <name evidence="2" type="ORF">HLV41_19315</name>
</gene>
<organism evidence="2 3">
    <name type="scientific">Sphingomonas sanguinis</name>
    <dbReference type="NCBI Taxonomy" id="33051"/>
    <lineage>
        <taxon>Bacteria</taxon>
        <taxon>Pseudomonadati</taxon>
        <taxon>Pseudomonadota</taxon>
        <taxon>Alphaproteobacteria</taxon>
        <taxon>Sphingomonadales</taxon>
        <taxon>Sphingomonadaceae</taxon>
        <taxon>Sphingomonas</taxon>
    </lineage>
</organism>
<accession>A0A7Y7QYX2</accession>
<dbReference type="AlphaFoldDB" id="A0A7Y7QYX2"/>
<evidence type="ECO:0000313" key="2">
    <source>
        <dbReference type="EMBL" id="NVP33188.1"/>
    </source>
</evidence>
<name>A0A7Y7QYX2_9SPHN</name>
<feature type="region of interest" description="Disordered" evidence="1">
    <location>
        <begin position="184"/>
        <end position="211"/>
    </location>
</feature>
<comment type="caution">
    <text evidence="2">The sequence shown here is derived from an EMBL/GenBank/DDBJ whole genome shotgun (WGS) entry which is preliminary data.</text>
</comment>
<evidence type="ECO:0000256" key="1">
    <source>
        <dbReference type="SAM" id="MobiDB-lite"/>
    </source>
</evidence>
<protein>
    <submittedName>
        <fullName evidence="2">Uncharacterized protein</fullName>
    </submittedName>
</protein>
<sequence length="453" mass="49323">MHSAPHARPPEAVERDTFDPTEAKCWLTRGRSVEHASELARIWRAFPDLPATAPLDDRMARGRERIAAMKPLNDAISAAVEAERQARNFALMERHLADGTIGDRELAILRGRDDHGYDWDIAVAYASGWTAAHAGWEHHFFADGSGRQAAKREAYDCGFADGGGDQADLFDAARRSNLAALRRDNQPKAPMPAQIARPAPSSWPKPSDHARPTRWSRRLLIVSDATIEEVTPGLMRVTGLHLMEEVRRHAGSDAMTIVTIDRHAGFVARDCPDEASTPIGASRADEIIADPHHGDALRALLAGVEIEDVLIAVQGDYLRIVDAFASALPLCANMERTQNSLLQQRAHLRCWLDRGYDGLASVGAGHIRWGKAIKGLTGRLGEFTAKHVGPAPRRGHLIQIEVEGGAPAHGYATSAGEPLTPEITVSNKTNIRREMAAALRAFGGATRLMDARG</sequence>
<dbReference type="EMBL" id="JABYQV010000028">
    <property type="protein sequence ID" value="NVP33188.1"/>
    <property type="molecule type" value="Genomic_DNA"/>
</dbReference>
<dbReference type="Proteomes" id="UP000531581">
    <property type="component" value="Unassembled WGS sequence"/>
</dbReference>
<reference evidence="2 3" key="1">
    <citation type="submission" date="2020-05" db="EMBL/GenBank/DDBJ databases">
        <title>Draft Genome Sequences of Sphingomonas sp. Isolated from the International Space Station.</title>
        <authorList>
            <person name="Bijlani S."/>
            <person name="Singh N.K."/>
            <person name="Mason C.E."/>
            <person name="Wang C.C."/>
            <person name="Venkateswaran K."/>
        </authorList>
    </citation>
    <scope>NUCLEOTIDE SEQUENCE [LARGE SCALE GENOMIC DNA]</scope>
    <source>
        <strain evidence="2">ISS-IIF7SWP</strain>
    </source>
</reference>
<proteinExistence type="predicted"/>